<evidence type="ECO:0000256" key="2">
    <source>
        <dbReference type="ARBA" id="ARBA00004170"/>
    </source>
</evidence>
<dbReference type="Gene3D" id="3.40.1380.10">
    <property type="match status" value="1"/>
</dbReference>
<proteinExistence type="inferred from homology"/>
<dbReference type="InterPro" id="IPR000131">
    <property type="entry name" value="ATP_synth_F1_gsu"/>
</dbReference>
<evidence type="ECO:0000313" key="10">
    <source>
        <dbReference type="EMBL" id="NMM46551.1"/>
    </source>
</evidence>
<keyword evidence="5" id="KW-0375">Hydrogen ion transport</keyword>
<dbReference type="InterPro" id="IPR035968">
    <property type="entry name" value="ATP_synth_F1_ATPase_gsu"/>
</dbReference>
<accession>A0A7Y0HG59</accession>
<dbReference type="RefSeq" id="WP_169626947.1">
    <property type="nucleotide sequence ID" value="NZ_JABBNT010000006.1"/>
</dbReference>
<comment type="subcellular location">
    <subcellularLocation>
        <location evidence="2">Membrane</location>
        <topology evidence="2">Peripheral membrane protein</topology>
    </subcellularLocation>
</comment>
<sequence length="283" mass="30150">MEQLSRIKDRIGSLEDLGGLIRALRAMSASHVQEAQGALPGIVKYVEAVEGAIAEALALSPGLSGRDMPSGQGAADVVIVICAEHGFVGAFNERLLDRAAAELADRPNARLAIVGRRGAMLAEERGIAPEWSFPMAIDVASVLGVTRHTARVLSDAAHARIAYAEYRPGGNYEVVVKTILPIDPAVLTRAGASGAPMHHLAPDLLLERLADEYLFSEITRAVMQSLASENGARLRVMESADRSIGDKLNGLHRDERVLRQEAITSELLDVVVGSEAVSGPGRR</sequence>
<keyword evidence="11" id="KW-1185">Reference proteome</keyword>
<protein>
    <recommendedName>
        <fullName evidence="12">ATP synthase gamma chain</fullName>
    </recommendedName>
</protein>
<dbReference type="SUPFAM" id="SSF52943">
    <property type="entry name" value="ATP synthase (F1-ATPase), gamma subunit"/>
    <property type="match status" value="1"/>
</dbReference>
<evidence type="ECO:0000256" key="1">
    <source>
        <dbReference type="ARBA" id="ARBA00003456"/>
    </source>
</evidence>
<evidence type="ECO:0000256" key="6">
    <source>
        <dbReference type="ARBA" id="ARBA00023065"/>
    </source>
</evidence>
<comment type="caution">
    <text evidence="10">The sequence shown here is derived from an EMBL/GenBank/DDBJ whole genome shotgun (WGS) entry which is preliminary data.</text>
</comment>
<dbReference type="Pfam" id="PF00231">
    <property type="entry name" value="ATP-synt"/>
    <property type="match status" value="1"/>
</dbReference>
<dbReference type="Proteomes" id="UP000539372">
    <property type="component" value="Unassembled WGS sequence"/>
</dbReference>
<dbReference type="EMBL" id="JABBNT010000006">
    <property type="protein sequence ID" value="NMM46551.1"/>
    <property type="molecule type" value="Genomic_DNA"/>
</dbReference>
<keyword evidence="4" id="KW-0813">Transport</keyword>
<keyword evidence="6" id="KW-0406">Ion transport</keyword>
<evidence type="ECO:0000313" key="11">
    <source>
        <dbReference type="Proteomes" id="UP000539372"/>
    </source>
</evidence>
<dbReference type="AlphaFoldDB" id="A0A7Y0HG59"/>
<dbReference type="GO" id="GO:0046933">
    <property type="term" value="F:proton-transporting ATP synthase activity, rotational mechanism"/>
    <property type="evidence" value="ECO:0007669"/>
    <property type="project" value="InterPro"/>
</dbReference>
<gene>
    <name evidence="10" type="ORF">HH303_18820</name>
</gene>
<organism evidence="10 11">
    <name type="scientific">Pacificispira spongiicola</name>
    <dbReference type="NCBI Taxonomy" id="2729598"/>
    <lineage>
        <taxon>Bacteria</taxon>
        <taxon>Pseudomonadati</taxon>
        <taxon>Pseudomonadota</taxon>
        <taxon>Alphaproteobacteria</taxon>
        <taxon>Rhodospirillales</taxon>
        <taxon>Rhodospirillaceae</taxon>
        <taxon>Pacificispira</taxon>
    </lineage>
</organism>
<comment type="function">
    <text evidence="1">Produces ATP from ADP in the presence of a proton gradient across the membrane. The gamma chain is believed to be important in regulating ATPase activity and the flow of protons through the CF(0) complex.</text>
</comment>
<dbReference type="Gene3D" id="1.10.287.80">
    <property type="entry name" value="ATP synthase, gamma subunit, helix hairpin domain"/>
    <property type="match status" value="1"/>
</dbReference>
<keyword evidence="9" id="KW-0066">ATP synthesis</keyword>
<keyword evidence="8" id="KW-0139">CF(1)</keyword>
<keyword evidence="7" id="KW-0472">Membrane</keyword>
<name>A0A7Y0HG59_9PROT</name>
<evidence type="ECO:0000256" key="5">
    <source>
        <dbReference type="ARBA" id="ARBA00022781"/>
    </source>
</evidence>
<evidence type="ECO:0000256" key="3">
    <source>
        <dbReference type="ARBA" id="ARBA00007681"/>
    </source>
</evidence>
<dbReference type="GO" id="GO:0045259">
    <property type="term" value="C:proton-transporting ATP synthase complex"/>
    <property type="evidence" value="ECO:0007669"/>
    <property type="project" value="UniProtKB-KW"/>
</dbReference>
<comment type="similarity">
    <text evidence="3">Belongs to the ATPase gamma chain family.</text>
</comment>
<reference evidence="10 11" key="1">
    <citation type="submission" date="2020-04" db="EMBL/GenBank/DDBJ databases">
        <title>Rhodospirillaceae bacterium KN72 isolated from deep sea.</title>
        <authorList>
            <person name="Zhang D.-C."/>
        </authorList>
    </citation>
    <scope>NUCLEOTIDE SEQUENCE [LARGE SCALE GENOMIC DNA]</scope>
    <source>
        <strain evidence="10 11">KN72</strain>
    </source>
</reference>
<evidence type="ECO:0000256" key="7">
    <source>
        <dbReference type="ARBA" id="ARBA00023136"/>
    </source>
</evidence>
<evidence type="ECO:0000256" key="8">
    <source>
        <dbReference type="ARBA" id="ARBA00023196"/>
    </source>
</evidence>
<evidence type="ECO:0000256" key="4">
    <source>
        <dbReference type="ARBA" id="ARBA00022448"/>
    </source>
</evidence>
<evidence type="ECO:0000256" key="9">
    <source>
        <dbReference type="ARBA" id="ARBA00023310"/>
    </source>
</evidence>
<evidence type="ECO:0008006" key="12">
    <source>
        <dbReference type="Google" id="ProtNLM"/>
    </source>
</evidence>